<organism evidence="14 15">
    <name type="scientific">Phialocephala subalpina</name>
    <dbReference type="NCBI Taxonomy" id="576137"/>
    <lineage>
        <taxon>Eukaryota</taxon>
        <taxon>Fungi</taxon>
        <taxon>Dikarya</taxon>
        <taxon>Ascomycota</taxon>
        <taxon>Pezizomycotina</taxon>
        <taxon>Leotiomycetes</taxon>
        <taxon>Helotiales</taxon>
        <taxon>Mollisiaceae</taxon>
        <taxon>Phialocephala</taxon>
        <taxon>Phialocephala fortinii species complex</taxon>
    </lineage>
</organism>
<feature type="region of interest" description="Disordered" evidence="11">
    <location>
        <begin position="127"/>
        <end position="157"/>
    </location>
</feature>
<dbReference type="InterPro" id="IPR007219">
    <property type="entry name" value="XnlR_reg_dom"/>
</dbReference>
<keyword evidence="2" id="KW-0677">Repeat</keyword>
<accession>A0A1L7XA31</accession>
<keyword evidence="1" id="KW-0479">Metal-binding</keyword>
<dbReference type="Gene3D" id="4.10.240.10">
    <property type="entry name" value="Zn(2)-C6 fungal-type DNA-binding domain"/>
    <property type="match status" value="1"/>
</dbReference>
<dbReference type="Pfam" id="PF04082">
    <property type="entry name" value="Fungal_trans"/>
    <property type="match status" value="1"/>
</dbReference>
<dbReference type="SUPFAM" id="SSF57701">
    <property type="entry name" value="Zn2/Cys6 DNA-binding domain"/>
    <property type="match status" value="1"/>
</dbReference>
<evidence type="ECO:0000313" key="15">
    <source>
        <dbReference type="Proteomes" id="UP000184330"/>
    </source>
</evidence>
<dbReference type="SUPFAM" id="SSF57667">
    <property type="entry name" value="beta-beta-alpha zinc fingers"/>
    <property type="match status" value="1"/>
</dbReference>
<feature type="compositionally biased region" description="Polar residues" evidence="11">
    <location>
        <begin position="1"/>
        <end position="11"/>
    </location>
</feature>
<evidence type="ECO:0000259" key="13">
    <source>
        <dbReference type="PROSITE" id="PS50157"/>
    </source>
</evidence>
<dbReference type="GO" id="GO:0006351">
    <property type="term" value="P:DNA-templated transcription"/>
    <property type="evidence" value="ECO:0007669"/>
    <property type="project" value="InterPro"/>
</dbReference>
<name>A0A1L7XA31_9HELO</name>
<dbReference type="PROSITE" id="PS00028">
    <property type="entry name" value="ZINC_FINGER_C2H2_1"/>
    <property type="match status" value="2"/>
</dbReference>
<evidence type="ECO:0000256" key="6">
    <source>
        <dbReference type="ARBA" id="ARBA00023163"/>
    </source>
</evidence>
<feature type="compositionally biased region" description="Low complexity" evidence="11">
    <location>
        <begin position="772"/>
        <end position="783"/>
    </location>
</feature>
<comment type="similarity">
    <text evidence="8">Belongs to the pacC/RIM101 family.</text>
</comment>
<dbReference type="CDD" id="cd12148">
    <property type="entry name" value="fungal_TF_MHR"/>
    <property type="match status" value="1"/>
</dbReference>
<keyword evidence="6" id="KW-0804">Transcription</keyword>
<dbReference type="Pfam" id="PF00172">
    <property type="entry name" value="Zn_clus"/>
    <property type="match status" value="1"/>
</dbReference>
<dbReference type="GO" id="GO:0008270">
    <property type="term" value="F:zinc ion binding"/>
    <property type="evidence" value="ECO:0007669"/>
    <property type="project" value="UniProtKB-KW"/>
</dbReference>
<evidence type="ECO:0000259" key="12">
    <source>
        <dbReference type="PROSITE" id="PS50048"/>
    </source>
</evidence>
<dbReference type="GO" id="GO:0003677">
    <property type="term" value="F:DNA binding"/>
    <property type="evidence" value="ECO:0007669"/>
    <property type="project" value="InterPro"/>
</dbReference>
<keyword evidence="3 10" id="KW-0863">Zinc-finger</keyword>
<dbReference type="OrthoDB" id="40579at2759"/>
<keyword evidence="5" id="KW-0805">Transcription regulation</keyword>
<evidence type="ECO:0000256" key="8">
    <source>
        <dbReference type="ARBA" id="ARBA00038089"/>
    </source>
</evidence>
<dbReference type="Pfam" id="PF00096">
    <property type="entry name" value="zf-C2H2"/>
    <property type="match status" value="2"/>
</dbReference>
<evidence type="ECO:0000256" key="11">
    <source>
        <dbReference type="SAM" id="MobiDB-lite"/>
    </source>
</evidence>
<evidence type="ECO:0000256" key="10">
    <source>
        <dbReference type="PROSITE-ProRule" id="PRU00042"/>
    </source>
</evidence>
<dbReference type="InterPro" id="IPR013087">
    <property type="entry name" value="Znf_C2H2_type"/>
</dbReference>
<feature type="domain" description="Zn(2)-C6 fungal-type" evidence="12">
    <location>
        <begin position="96"/>
        <end position="125"/>
    </location>
</feature>
<dbReference type="PANTHER" id="PTHR47660:SF2">
    <property type="entry name" value="TRANSCRIPTION FACTOR WITH C2H2 AND ZN(2)-CYS(6) DNA BINDING DOMAIN (EUROFUNG)"/>
    <property type="match status" value="1"/>
</dbReference>
<dbReference type="FunFam" id="3.30.160.60:FF:000340">
    <property type="entry name" value="zinc finger protein 473 isoform X1"/>
    <property type="match status" value="1"/>
</dbReference>
<evidence type="ECO:0000256" key="1">
    <source>
        <dbReference type="ARBA" id="ARBA00022723"/>
    </source>
</evidence>
<evidence type="ECO:0000256" key="3">
    <source>
        <dbReference type="ARBA" id="ARBA00022771"/>
    </source>
</evidence>
<keyword evidence="15" id="KW-1185">Reference proteome</keyword>
<evidence type="ECO:0000256" key="2">
    <source>
        <dbReference type="ARBA" id="ARBA00022737"/>
    </source>
</evidence>
<feature type="domain" description="C2H2-type" evidence="13">
    <location>
        <begin position="25"/>
        <end position="52"/>
    </location>
</feature>
<keyword evidence="7" id="KW-0539">Nucleus</keyword>
<dbReference type="PANTHER" id="PTHR47660">
    <property type="entry name" value="TRANSCRIPTION FACTOR WITH C2H2 AND ZN(2)-CYS(6) DNA BINDING DOMAIN (EUROFUNG)-RELATED-RELATED"/>
    <property type="match status" value="1"/>
</dbReference>
<dbReference type="PROSITE" id="PS50157">
    <property type="entry name" value="ZINC_FINGER_C2H2_2"/>
    <property type="match status" value="2"/>
</dbReference>
<feature type="region of interest" description="Disordered" evidence="11">
    <location>
        <begin position="772"/>
        <end position="793"/>
    </location>
</feature>
<evidence type="ECO:0000313" key="14">
    <source>
        <dbReference type="EMBL" id="CZR61846.1"/>
    </source>
</evidence>
<evidence type="ECO:0000256" key="7">
    <source>
        <dbReference type="ARBA" id="ARBA00023242"/>
    </source>
</evidence>
<dbReference type="STRING" id="576137.A0A1L7XA31"/>
<dbReference type="SMART" id="SM00355">
    <property type="entry name" value="ZnF_C2H2"/>
    <property type="match status" value="2"/>
</dbReference>
<protein>
    <recommendedName>
        <fullName evidence="9">pH-response transcription factor pacC/RIM101</fullName>
    </recommendedName>
</protein>
<dbReference type="PROSITE" id="PS50048">
    <property type="entry name" value="ZN2_CY6_FUNGAL_2"/>
    <property type="match status" value="1"/>
</dbReference>
<dbReference type="AlphaFoldDB" id="A0A1L7XA31"/>
<proteinExistence type="inferred from homology"/>
<dbReference type="EMBL" id="FJOG01000019">
    <property type="protein sequence ID" value="CZR61846.1"/>
    <property type="molecule type" value="Genomic_DNA"/>
</dbReference>
<dbReference type="InterPro" id="IPR001138">
    <property type="entry name" value="Zn2Cys6_DnaBD"/>
</dbReference>
<sequence>MASSHPNSFSEPLSAPEVPRTGPTHRCRLCGRIYERADHLNRHLKSHENARPHKCTRCAKSFNRADLLNRHQASHDRAGSDKPATRIERGERVAAACLNCVASKAKCQDEKPCARCTKRGVPCETPSDGIHTTRRESPISSTTTTYHPPNQHSNHASLGNIGSPFLANILNGETSNQASDMHGASSGTSVMVLDPALTNPNHEINNPNYYEQAQMANTEFMGYDDLSFLDPQLGHGFGFTPRDSYFSQDLDFDMWDIDLDSVELAYPSLDSVNVGRMKSQVAPSISSSTPKDASKRYAAFERSPWLWKPTQKDQALNDQHNLDLDEDAIPSVLTPESPPAAAGTVVPTIHQKQRDQMLSLLLTLRQSHDQIPHFPSLSLLNSIIQVFFVQESFRVDSLIHTGSFDPSKTLPHLLIAIVSAGSTLISYPSIWKMGLSMQEVVRHTVAAYWEQDNRHTRDLQALQAFTIGLDVGLWSGFKRKMEIAESFAQPIIVMLRRAGVFAPAGNASLLIPTSNDTDAILESKWKKWAERESFKRLVLHLFIHDTHASIGLQKAPLISLTEIKFPLPCSRALWHASSAQDWRTLYLSLPTKATPTFLDALHSPDTLTHYSTQIDTHLTSLVLLHGYWPQIYSLLESKKFYPPQKSTHLLCLHTQHTELYRDLNSLASTIPSLTRNSPESILIAELLQMVLHVSPEDLQRFAGKFGEDEAKLASGEFAEWARTSEARVAIWHAGQSLRSAERLGQAQCRGFNAIAVYYASLTLWIYGLMVSSSSRPSSRSNRSGGDQVVLNEAETQDTKIFRSTGQGAPGLIVGEGEGKFIPLTDSNQILASARDIYRNNFPVTDRDGEGPLPPLVENLGNLLRDLGSLPGSRVSRAPSAVPE</sequence>
<dbReference type="Proteomes" id="UP000184330">
    <property type="component" value="Unassembled WGS sequence"/>
</dbReference>
<feature type="domain" description="C2H2-type" evidence="13">
    <location>
        <begin position="53"/>
        <end position="80"/>
    </location>
</feature>
<dbReference type="SMART" id="SM00066">
    <property type="entry name" value="GAL4"/>
    <property type="match status" value="1"/>
</dbReference>
<evidence type="ECO:0000256" key="9">
    <source>
        <dbReference type="ARBA" id="ARBA00039490"/>
    </source>
</evidence>
<dbReference type="Gene3D" id="3.30.160.60">
    <property type="entry name" value="Classic Zinc Finger"/>
    <property type="match status" value="1"/>
</dbReference>
<dbReference type="InterPro" id="IPR036236">
    <property type="entry name" value="Znf_C2H2_sf"/>
</dbReference>
<feature type="region of interest" description="Disordered" evidence="11">
    <location>
        <begin position="1"/>
        <end position="20"/>
    </location>
</feature>
<feature type="compositionally biased region" description="Polar residues" evidence="11">
    <location>
        <begin position="138"/>
        <end position="157"/>
    </location>
</feature>
<dbReference type="InterPro" id="IPR036864">
    <property type="entry name" value="Zn2-C6_fun-type_DNA-bd_sf"/>
</dbReference>
<gene>
    <name evidence="14" type="ORF">PAC_11743</name>
</gene>
<dbReference type="CDD" id="cd00067">
    <property type="entry name" value="GAL4"/>
    <property type="match status" value="1"/>
</dbReference>
<reference evidence="14 15" key="1">
    <citation type="submission" date="2016-03" db="EMBL/GenBank/DDBJ databases">
        <authorList>
            <person name="Ploux O."/>
        </authorList>
    </citation>
    <scope>NUCLEOTIDE SEQUENCE [LARGE SCALE GENOMIC DNA]</scope>
    <source>
        <strain evidence="14 15">UAMH 11012</strain>
    </source>
</reference>
<dbReference type="GO" id="GO:0000981">
    <property type="term" value="F:DNA-binding transcription factor activity, RNA polymerase II-specific"/>
    <property type="evidence" value="ECO:0007669"/>
    <property type="project" value="InterPro"/>
</dbReference>
<keyword evidence="4" id="KW-0862">Zinc</keyword>
<evidence type="ECO:0000256" key="4">
    <source>
        <dbReference type="ARBA" id="ARBA00022833"/>
    </source>
</evidence>
<evidence type="ECO:0000256" key="5">
    <source>
        <dbReference type="ARBA" id="ARBA00023015"/>
    </source>
</evidence>
<dbReference type="GO" id="GO:0005634">
    <property type="term" value="C:nucleus"/>
    <property type="evidence" value="ECO:0007669"/>
    <property type="project" value="UniProtKB-ARBA"/>
</dbReference>